<dbReference type="InterPro" id="IPR013783">
    <property type="entry name" value="Ig-like_fold"/>
</dbReference>
<dbReference type="InterPro" id="IPR033304">
    <property type="entry name" value="DLEC1"/>
</dbReference>
<protein>
    <recommendedName>
        <fullName evidence="3">MSP domain-containing protein</fullName>
    </recommendedName>
</protein>
<feature type="compositionally biased region" description="Gly residues" evidence="1">
    <location>
        <begin position="2483"/>
        <end position="2497"/>
    </location>
</feature>
<feature type="region of interest" description="Disordered" evidence="1">
    <location>
        <begin position="240"/>
        <end position="302"/>
    </location>
</feature>
<proteinExistence type="predicted"/>
<dbReference type="PANTHER" id="PTHR46348">
    <property type="entry name" value="DELETED IN LUNG AND ESOPHAGEAL CANCER PROTEIN 1"/>
    <property type="match status" value="1"/>
</dbReference>
<evidence type="ECO:0000256" key="1">
    <source>
        <dbReference type="SAM" id="MobiDB-lite"/>
    </source>
</evidence>
<organism evidence="2">
    <name type="scientific">Chromera velia CCMP2878</name>
    <dbReference type="NCBI Taxonomy" id="1169474"/>
    <lineage>
        <taxon>Eukaryota</taxon>
        <taxon>Sar</taxon>
        <taxon>Alveolata</taxon>
        <taxon>Colpodellida</taxon>
        <taxon>Chromeraceae</taxon>
        <taxon>Chromera</taxon>
    </lineage>
</organism>
<dbReference type="VEuPathDB" id="CryptoDB:Cvel_9336"/>
<feature type="compositionally biased region" description="Polar residues" evidence="1">
    <location>
        <begin position="1282"/>
        <end position="1300"/>
    </location>
</feature>
<feature type="compositionally biased region" description="Low complexity" evidence="1">
    <location>
        <begin position="2498"/>
        <end position="2513"/>
    </location>
</feature>
<evidence type="ECO:0008006" key="3">
    <source>
        <dbReference type="Google" id="ProtNLM"/>
    </source>
</evidence>
<evidence type="ECO:0000313" key="2">
    <source>
        <dbReference type="EMBL" id="CEM49312.1"/>
    </source>
</evidence>
<feature type="compositionally biased region" description="Polar residues" evidence="1">
    <location>
        <begin position="1482"/>
        <end position="1507"/>
    </location>
</feature>
<feature type="region of interest" description="Disordered" evidence="1">
    <location>
        <begin position="1221"/>
        <end position="1307"/>
    </location>
</feature>
<name>A0A0G4HXS3_9ALVE</name>
<dbReference type="GO" id="GO:0008285">
    <property type="term" value="P:negative regulation of cell population proliferation"/>
    <property type="evidence" value="ECO:0007669"/>
    <property type="project" value="InterPro"/>
</dbReference>
<dbReference type="GO" id="GO:0015631">
    <property type="term" value="F:tubulin binding"/>
    <property type="evidence" value="ECO:0007669"/>
    <property type="project" value="TreeGrafter"/>
</dbReference>
<dbReference type="PANTHER" id="PTHR46348:SF1">
    <property type="entry name" value="DELETED IN LUNG AND ESOPHAGEAL CANCER PROTEIN 1"/>
    <property type="match status" value="1"/>
</dbReference>
<gene>
    <name evidence="2" type="ORF">Cvel_9336</name>
</gene>
<feature type="compositionally biased region" description="Basic residues" evidence="1">
    <location>
        <begin position="2515"/>
        <end position="2525"/>
    </location>
</feature>
<sequence length="2647" mass="283968">MATTAPAEEAEVPSGEEQQKGQEDVEVEVPEDVLAEAASGALQIDPNSIWDHQLDARPRLPPSLNFEEQMKNEAVIRRGKHRLSFLRGKRHENMKHTGQCPFDIAPAVVVFHEPRPGKVFECKVRFINRTDILRRLKIVPPPSGIFTCTPLQFSVTNLSHTGLVAPGMKVETLIRFAPEAIEEMDDKIEVQTEAGTFDLKVFAKREPPDIEVPSPVDFGFTPPSVVRVITRKIRNFGGPANFLIRPAGEEDDLEGDTSRAASPEATPAPDSRGSSPTQAPGSDHGAAREGGEGEKAKAKDPMENRVAVGPFVVKPREFFLDEGEEIDFEVALFAEEVGSFNETLTVFSDLEDSGCWDVQLSAVTEALRPELTFFNGRECRGDRFEKEIQSTVQDLRASAGRSAKWESTRRGSGVGEAPPLSISFNGGGQTVSLHQHVLGFNSFAGPTDDLFEESVAARLTPWRIDFGSLTFGARATRSASVLNPGKLPIRLQWVFVEMPKELATSLQMGSVPLLSLDLLESVVKLQKKETRGAVTITPEEVTLAPGDTTTFDFTFDASTSLFPESDGTTVTLAFLQALGASPSAMLSVGDRLYLQKQDRDVKATMREDGESFEVIGSALPLCGALPDFLTATHAETLIAKEAIAEHKENTAIASKFIDIFPEAIISEMPFAVTLHAVACTGQTVFPRLVVSPPLLRPPDECLPFVPHSIALDVSNEGTQPMICSLKSERVKNTGNVLVPWNVPEGSLSDEILIGAPACPSSEGAPAPLPLAVLTLTGEEPEGESEGSEESRTLSLEPGERKRVWFEFRARQACDLQFVACLTGVSRGAYGKAMKDDHVGGEVVVPLNVEARVRTPRVELKRAALMDFGLMSGHSRRSLEVRVSNPSTMPALVRPVRPALSAETEREVRRHWPGDVFFSPAFPLRTHADVVEEALGQGNLEVVGREGEGRAPTPVVEGTCSLCGSEDRSGRGVATGETVSSPCGSSSAQPVFKRDLDRVGVYGSWAGDDIFVCRPGYLLIPPGAEGVFRMTCRASHPGTLRSFLRFETFDGRVEDGPTLDVLAEVQVPKLRIMPSRVRLKCCYLQQPANPVCVILKNDADVPAPFKFVQETEPGPNERGTDLSLDLMPSEGVLDPRGSRRVTLFATGIKLSKDIKKASEALPWICRIDGLRPPRWPSVTLVSPVLGLEVLFRICAEEIFMAFRAEMRASTAESRKRMLTASGITSSGVTGKTDKTNQTGEASAVTFQTASSSSVSKKEEGEDKEKEEEGEAAGGENEDAGKQQCDTQSVAQTHRSTTSTVAPPTKPGQISAFMLSERGIGMGGSIVGGDPDKPIDIPTQLEERRKDRLLVDFGRVPLGESRRLVMTLTNRSGIPAPFTIEALNHCYVYAISNDLKPSNTVGGGKRRSEAKSIMSGISTAQQTALTAGTQVQTARRGGNVLTLASLGMDEKHSEEITTLPTHLAKMLARAAAEAQRTDSGRSRAFSQQTGVSMMSSPTHRGGTSPTASPIASPLTKLRFGSSSPGGGTQPFELHSSPTAQTGDATGVGPFSFAATAAPVGSARGERGRQKPSPSSPQGHTRDVSRDTEVASAVTGPTVTARSMKSKSPAPKPKKNLLTREHEKIGLTSHAGVTYLKAKKEAERCGIALKGSTRRGMAVAAFPHQAAVAPFESLQITLECFTDTLGRLEDILRVKIAGQGDFFLPIRAFCVGSPLSLPALQPGLVPPPHGGLFHPTLQCGTLLLLGEKGPGQAVTPEESVVSARRVALKVQNSTCRAVRLSWRLFNLSDIERENERESNASAESRPLISLDMEETRNIPKDIREDALGAALFGGVPSSARSGASSLPLEGAAPIALSPEEEKAAREEREMTAFREKDMPVTFVFRGLLGLQSPQRTQKKAATRASTKKSFASSRKSMKPISNFSILENPTATDLFKIIPGEATIKPRDSYTFEVLFDATATADPLEAAGRLVGSPSFVDVFEVGDGFPDSEESRAKQMEEEELLRDSAVVLDLRGDVRRPRLTLLNKPRDLAAPVALAPVGVPEDAAGGDQLARMTVTAKDIALARGEEEMPPQEAQVVKFVAASVSPDFVISLVPKAGLVADGTLTLGKSGGLGVGGLPSSALEGPLGGGLIAPDIATVFLLKRKVCLVNDLGCSAQCCLSVEGPFTITKVCMPGIKPLVPPHVNQPLTILSANSIYVHLAFTPPPPEAWPALHKAQAETQAESLSKTLTLQHPGSLHDTLAAYPPLCLSSSSAHDRDHFEFEFWGSLNVTFTDFPKEAKEFPLDTTAAHQRVALRGMCRIPALGVNFLKTAPRDLQKSAEMRDAKRLGVAVKDLDGFSATIKAAAEEKERAQTPDSAPSDQPKDPADPSTEGGEAPPPPEITESSPAFEYDWGKCIPLDRGWRQRPPWSLPPPLTCDFRFAHVQAVVGSLRRMVIANFSNIPGKWTIVHLASGGAVAADSSGRRSSTIGGGKRQSIQMDDRGSVAGGRQGSMYGGGSVRGSVAGSDAMSSAGGRKSQGRSRGKLKGKGANGPPETITLEEVENACSVDDPSVFIFSAATGNLVGPSRAKTERLLALPLGPALPRPPDREDNAGSPEPAVVDIAFRPHDRILYRSRFRLLVEGGHSVDFFLTGCGSFDEFDDVFDEGEA</sequence>
<feature type="compositionally biased region" description="Polar residues" evidence="1">
    <location>
        <begin position="1221"/>
        <end position="1253"/>
    </location>
</feature>
<dbReference type="GO" id="GO:0005737">
    <property type="term" value="C:cytoplasm"/>
    <property type="evidence" value="ECO:0007669"/>
    <property type="project" value="TreeGrafter"/>
</dbReference>
<feature type="compositionally biased region" description="Low complexity" evidence="1">
    <location>
        <begin position="2454"/>
        <end position="2466"/>
    </location>
</feature>
<feature type="compositionally biased region" description="Basic and acidic residues" evidence="1">
    <location>
        <begin position="1577"/>
        <end position="1586"/>
    </location>
</feature>
<feature type="region of interest" description="Disordered" evidence="1">
    <location>
        <begin position="2344"/>
        <end position="2385"/>
    </location>
</feature>
<reference evidence="2" key="1">
    <citation type="submission" date="2014-11" db="EMBL/GenBank/DDBJ databases">
        <authorList>
            <person name="Otto D Thomas"/>
            <person name="Naeem Raeece"/>
        </authorList>
    </citation>
    <scope>NUCLEOTIDE SEQUENCE</scope>
</reference>
<feature type="region of interest" description="Disordered" evidence="1">
    <location>
        <begin position="1"/>
        <end position="28"/>
    </location>
</feature>
<dbReference type="Gene3D" id="2.60.40.10">
    <property type="entry name" value="Immunoglobulins"/>
    <property type="match status" value="2"/>
</dbReference>
<feature type="region of interest" description="Disordered" evidence="1">
    <location>
        <begin position="2454"/>
        <end position="2533"/>
    </location>
</feature>
<dbReference type="GO" id="GO:0005929">
    <property type="term" value="C:cilium"/>
    <property type="evidence" value="ECO:0007669"/>
    <property type="project" value="TreeGrafter"/>
</dbReference>
<accession>A0A0G4HXS3</accession>
<feature type="region of interest" description="Disordered" evidence="1">
    <location>
        <begin position="1470"/>
        <end position="1620"/>
    </location>
</feature>
<feature type="compositionally biased region" description="Basic and acidic residues" evidence="1">
    <location>
        <begin position="285"/>
        <end position="302"/>
    </location>
</feature>
<dbReference type="EMBL" id="CDMZ01004295">
    <property type="protein sequence ID" value="CEM49312.1"/>
    <property type="molecule type" value="Genomic_DNA"/>
</dbReference>